<sequence>MLFDCLICHFLSFSFLGSLCFASVQVPLQHGRDPGTERYDPYDGPLDGEFEALVSEAMGRYHVPGISVSIVDNDHTYAKGYGTAVFPSTLATPETLYYGGSTTKSFVAAAIQLLIEDSANSSNPLRLRTPVSDLIREDFVLPDSYMTTHATFEDLLSHRTGMPRHDFSYGGANLTVRDIVRSLRHLPLTAQIRTEYQYCNMMYVTLQHIIETITGRWLGYFLRERVWDVLSMSLTFFSLGDAQEAEASGQAVLAHGYYWNDTGRQFVPQEYLDESANGGAGGVISNVVDYARYLRAMMDMDPRLLATESYNALKTPRSFAGRAELWTGMSSYSLGWGYSIYGDAEVLHHNGLVTGFATTMWYMPSRKLGMTVMANADMPGYRAGSVLAYSMLEDLVGSPDGSRVDWITKFDQQMADQERQWRNAKQRLFPDAPPPENAKPPTLQLSGYTGTFNHPGYQNITLDVSRDILYSNKDSGEHLVAVNLQKTWKHILDFEHISSDYFMARVRPWEGNPSEAFEKMDVFPAEFQIGVDGKVDMLGIAYEPKYEGKIWFKKIECGSSSL</sequence>
<dbReference type="Proteomes" id="UP000799766">
    <property type="component" value="Unassembled WGS sequence"/>
</dbReference>
<dbReference type="Pfam" id="PF00144">
    <property type="entry name" value="Beta-lactamase"/>
    <property type="match status" value="1"/>
</dbReference>
<dbReference type="SUPFAM" id="SSF56601">
    <property type="entry name" value="beta-lactamase/transpeptidase-like"/>
    <property type="match status" value="1"/>
</dbReference>
<dbReference type="EMBL" id="MU001682">
    <property type="protein sequence ID" value="KAF2456775.1"/>
    <property type="molecule type" value="Genomic_DNA"/>
</dbReference>
<feature type="chain" id="PRO_5025349689" evidence="2">
    <location>
        <begin position="23"/>
        <end position="562"/>
    </location>
</feature>
<evidence type="ECO:0000313" key="5">
    <source>
        <dbReference type="EMBL" id="KAF2456775.1"/>
    </source>
</evidence>
<dbReference type="InterPro" id="IPR012338">
    <property type="entry name" value="Beta-lactam/transpept-like"/>
</dbReference>
<dbReference type="Gene3D" id="3.40.710.10">
    <property type="entry name" value="DD-peptidase/beta-lactamase superfamily"/>
    <property type="match status" value="1"/>
</dbReference>
<dbReference type="AlphaFoldDB" id="A0A6A6NYC6"/>
<reference evidence="5" key="1">
    <citation type="journal article" date="2020" name="Stud. Mycol.">
        <title>101 Dothideomycetes genomes: a test case for predicting lifestyles and emergence of pathogens.</title>
        <authorList>
            <person name="Haridas S."/>
            <person name="Albert R."/>
            <person name="Binder M."/>
            <person name="Bloem J."/>
            <person name="Labutti K."/>
            <person name="Salamov A."/>
            <person name="Andreopoulos B."/>
            <person name="Baker S."/>
            <person name="Barry K."/>
            <person name="Bills G."/>
            <person name="Bluhm B."/>
            <person name="Cannon C."/>
            <person name="Castanera R."/>
            <person name="Culley D."/>
            <person name="Daum C."/>
            <person name="Ezra D."/>
            <person name="Gonzalez J."/>
            <person name="Henrissat B."/>
            <person name="Kuo A."/>
            <person name="Liang C."/>
            <person name="Lipzen A."/>
            <person name="Lutzoni F."/>
            <person name="Magnuson J."/>
            <person name="Mondo S."/>
            <person name="Nolan M."/>
            <person name="Ohm R."/>
            <person name="Pangilinan J."/>
            <person name="Park H.-J."/>
            <person name="Ramirez L."/>
            <person name="Alfaro M."/>
            <person name="Sun H."/>
            <person name="Tritt A."/>
            <person name="Yoshinaga Y."/>
            <person name="Zwiers L.-H."/>
            <person name="Turgeon B."/>
            <person name="Goodwin S."/>
            <person name="Spatafora J."/>
            <person name="Crous P."/>
            <person name="Grigoriev I."/>
        </authorList>
    </citation>
    <scope>NUCLEOTIDE SEQUENCE</scope>
    <source>
        <strain evidence="5">ATCC 16933</strain>
    </source>
</reference>
<dbReference type="InterPro" id="IPR021860">
    <property type="entry name" value="Peptidase_S12_Pab87-rel_C"/>
</dbReference>
<accession>A0A6A6NYC6</accession>
<feature type="domain" description="Peptidase S12 Pab87-related C-terminal" evidence="4">
    <location>
        <begin position="436"/>
        <end position="553"/>
    </location>
</feature>
<name>A0A6A6NYC6_9PEZI</name>
<dbReference type="InterPro" id="IPR050491">
    <property type="entry name" value="AmpC-like"/>
</dbReference>
<gene>
    <name evidence="5" type="ORF">BDY21DRAFT_287003</name>
</gene>
<dbReference type="PANTHER" id="PTHR46825:SF9">
    <property type="entry name" value="BETA-LACTAMASE-RELATED DOMAIN-CONTAINING PROTEIN"/>
    <property type="match status" value="1"/>
</dbReference>
<keyword evidence="2" id="KW-0732">Signal</keyword>
<proteinExistence type="inferred from homology"/>
<feature type="signal peptide" evidence="2">
    <location>
        <begin position="1"/>
        <end position="22"/>
    </location>
</feature>
<feature type="domain" description="Beta-lactamase-related" evidence="3">
    <location>
        <begin position="50"/>
        <end position="379"/>
    </location>
</feature>
<evidence type="ECO:0000256" key="2">
    <source>
        <dbReference type="SAM" id="SignalP"/>
    </source>
</evidence>
<evidence type="ECO:0000313" key="6">
    <source>
        <dbReference type="Proteomes" id="UP000799766"/>
    </source>
</evidence>
<organism evidence="5 6">
    <name type="scientific">Lineolata rhizophorae</name>
    <dbReference type="NCBI Taxonomy" id="578093"/>
    <lineage>
        <taxon>Eukaryota</taxon>
        <taxon>Fungi</taxon>
        <taxon>Dikarya</taxon>
        <taxon>Ascomycota</taxon>
        <taxon>Pezizomycotina</taxon>
        <taxon>Dothideomycetes</taxon>
        <taxon>Dothideomycetes incertae sedis</taxon>
        <taxon>Lineolatales</taxon>
        <taxon>Lineolataceae</taxon>
        <taxon>Lineolata</taxon>
    </lineage>
</organism>
<comment type="similarity">
    <text evidence="1">Belongs to the peptidase S12 family.</text>
</comment>
<protein>
    <submittedName>
        <fullName evidence="5">Beta-lactamase/transpeptidase-like protein</fullName>
    </submittedName>
</protein>
<evidence type="ECO:0000259" key="4">
    <source>
        <dbReference type="Pfam" id="PF11954"/>
    </source>
</evidence>
<dbReference type="InterPro" id="IPR001466">
    <property type="entry name" value="Beta-lactam-related"/>
</dbReference>
<evidence type="ECO:0000256" key="1">
    <source>
        <dbReference type="ARBA" id="ARBA00038215"/>
    </source>
</evidence>
<dbReference type="PANTHER" id="PTHR46825">
    <property type="entry name" value="D-ALANYL-D-ALANINE-CARBOXYPEPTIDASE/ENDOPEPTIDASE AMPH"/>
    <property type="match status" value="1"/>
</dbReference>
<keyword evidence="6" id="KW-1185">Reference proteome</keyword>
<dbReference type="Pfam" id="PF11954">
    <property type="entry name" value="DUF3471"/>
    <property type="match status" value="1"/>
</dbReference>
<dbReference type="OrthoDB" id="552049at2759"/>
<evidence type="ECO:0000259" key="3">
    <source>
        <dbReference type="Pfam" id="PF00144"/>
    </source>
</evidence>